<dbReference type="EC" id="2.7.7.19" evidence="2"/>
<feature type="compositionally biased region" description="Basic and acidic residues" evidence="5">
    <location>
        <begin position="847"/>
        <end position="858"/>
    </location>
</feature>
<dbReference type="Gene3D" id="3.30.460.10">
    <property type="entry name" value="Beta Polymerase, domain 2"/>
    <property type="match status" value="1"/>
</dbReference>
<dbReference type="GO" id="GO:0043634">
    <property type="term" value="P:polyadenylation-dependent ncRNA catabolic process"/>
    <property type="evidence" value="ECO:0007669"/>
    <property type="project" value="TreeGrafter"/>
</dbReference>
<feature type="domain" description="PAP-associated" evidence="6">
    <location>
        <begin position="636"/>
        <end position="689"/>
    </location>
</feature>
<comment type="caution">
    <text evidence="8">The sequence shown here is derived from an EMBL/GenBank/DDBJ whole genome shotgun (WGS) entry which is preliminary data.</text>
</comment>
<dbReference type="CDD" id="cd05402">
    <property type="entry name" value="NT_PAP_TUTase"/>
    <property type="match status" value="1"/>
</dbReference>
<feature type="compositionally biased region" description="Basic and acidic residues" evidence="5">
    <location>
        <begin position="1"/>
        <end position="63"/>
    </location>
</feature>
<organism evidence="8 9">
    <name type="scientific">Meristemomyces frigidus</name>
    <dbReference type="NCBI Taxonomy" id="1508187"/>
    <lineage>
        <taxon>Eukaryota</taxon>
        <taxon>Fungi</taxon>
        <taxon>Dikarya</taxon>
        <taxon>Ascomycota</taxon>
        <taxon>Pezizomycotina</taxon>
        <taxon>Dothideomycetes</taxon>
        <taxon>Dothideomycetidae</taxon>
        <taxon>Mycosphaerellales</taxon>
        <taxon>Teratosphaeriaceae</taxon>
        <taxon>Meristemomyces</taxon>
    </lineage>
</organism>
<evidence type="ECO:0000313" key="9">
    <source>
        <dbReference type="Proteomes" id="UP001310890"/>
    </source>
</evidence>
<dbReference type="PANTHER" id="PTHR23092">
    <property type="entry name" value="POLY(A) RNA POLYMERASE"/>
    <property type="match status" value="1"/>
</dbReference>
<dbReference type="InterPro" id="IPR054708">
    <property type="entry name" value="MTPAP-like_central"/>
</dbReference>
<evidence type="ECO:0000259" key="7">
    <source>
        <dbReference type="Pfam" id="PF22600"/>
    </source>
</evidence>
<dbReference type="SUPFAM" id="SSF81301">
    <property type="entry name" value="Nucleotidyltransferase"/>
    <property type="match status" value="1"/>
</dbReference>
<dbReference type="EMBL" id="JAVRRL010000003">
    <property type="protein sequence ID" value="KAK5118087.1"/>
    <property type="molecule type" value="Genomic_DNA"/>
</dbReference>
<dbReference type="GO" id="GO:0046872">
    <property type="term" value="F:metal ion binding"/>
    <property type="evidence" value="ECO:0007669"/>
    <property type="project" value="UniProtKB-KW"/>
</dbReference>
<accession>A0AAN7YU44</accession>
<dbReference type="InterPro" id="IPR045862">
    <property type="entry name" value="Trf4-like"/>
</dbReference>
<proteinExistence type="inferred from homology"/>
<reference evidence="8" key="1">
    <citation type="submission" date="2023-08" db="EMBL/GenBank/DDBJ databases">
        <title>Black Yeasts Isolated from many extreme environments.</title>
        <authorList>
            <person name="Coleine C."/>
            <person name="Stajich J.E."/>
            <person name="Selbmann L."/>
        </authorList>
    </citation>
    <scope>NUCLEOTIDE SEQUENCE</scope>
    <source>
        <strain evidence="8">CCFEE 5401</strain>
    </source>
</reference>
<dbReference type="SUPFAM" id="SSF81631">
    <property type="entry name" value="PAP/OAS1 substrate-binding domain"/>
    <property type="match status" value="1"/>
</dbReference>
<evidence type="ECO:0000256" key="4">
    <source>
        <dbReference type="ARBA" id="ARBA00022842"/>
    </source>
</evidence>
<evidence type="ECO:0000256" key="2">
    <source>
        <dbReference type="ARBA" id="ARBA00012388"/>
    </source>
</evidence>
<dbReference type="GO" id="GO:0010605">
    <property type="term" value="P:negative regulation of macromolecule metabolic process"/>
    <property type="evidence" value="ECO:0007669"/>
    <property type="project" value="UniProtKB-ARBA"/>
</dbReference>
<protein>
    <recommendedName>
        <fullName evidence="2">polynucleotide adenylyltransferase</fullName>
        <ecNumber evidence="2">2.7.7.19</ecNumber>
    </recommendedName>
</protein>
<dbReference type="PANTHER" id="PTHR23092:SF15">
    <property type="entry name" value="INACTIVE NON-CANONICAL POLY(A) RNA POLYMERASE PROTEIN TRF4-2-RELATED"/>
    <property type="match status" value="1"/>
</dbReference>
<evidence type="ECO:0000313" key="8">
    <source>
        <dbReference type="EMBL" id="KAK5118087.1"/>
    </source>
</evidence>
<feature type="compositionally biased region" description="Acidic residues" evidence="5">
    <location>
        <begin position="194"/>
        <end position="215"/>
    </location>
</feature>
<feature type="compositionally biased region" description="Polar residues" evidence="5">
    <location>
        <begin position="165"/>
        <end position="176"/>
    </location>
</feature>
<evidence type="ECO:0000256" key="1">
    <source>
        <dbReference type="ARBA" id="ARBA00008593"/>
    </source>
</evidence>
<dbReference type="GO" id="GO:1990817">
    <property type="term" value="F:poly(A) RNA polymerase activity"/>
    <property type="evidence" value="ECO:0007669"/>
    <property type="project" value="UniProtKB-EC"/>
</dbReference>
<gene>
    <name evidence="8" type="ORF">LTR62_004133</name>
</gene>
<dbReference type="InterPro" id="IPR002058">
    <property type="entry name" value="PAP_assoc"/>
</dbReference>
<evidence type="ECO:0000256" key="5">
    <source>
        <dbReference type="SAM" id="MobiDB-lite"/>
    </source>
</evidence>
<dbReference type="Gene3D" id="1.10.1410.10">
    <property type="match status" value="1"/>
</dbReference>
<feature type="domain" description="Poly(A) RNA polymerase mitochondrial-like central palm" evidence="7">
    <location>
        <begin position="431"/>
        <end position="573"/>
    </location>
</feature>
<sequence>MGDQYRPRDGYGHEHPRYEDLRYNDTRHDPRYNEPRYDRNDRYDHYEERGYGGNDRYHERESYGRAPPPPRDNGGYTFRGAAERQQYQPEQDFSFRAPGPRFPPADSYSHPVTAQRSRPIDDARNRHAASERGRGRGRGMRERRERGVPGRGRGAFRSKAAHSRQILSGNRATTPEQLEGMNLHGDTRFRELNSSEDDDSDDSDVIDLTQEDDAGEGGPRKRAKLDVPVEAAAPKWSNPDPYTALPPPESLGAPKKDIVQVIRKAKNDAVEGDPVQNPVQENVDFISLNFDDEFQEDDVSEDSDAMGVESLKQAPLNAPSGPSSFSHRPDLHAVIPSAQATKEPQSTATKWLQDNARGGKTKSAPLDLIPATDEELVDQYLSRGAEKKRKREDGTRSQRGNIIDAWIATNSDPAPWCKTDHVETSSTATRLHKEICDFHDFVRPYEYEEAVRRELITRVQQAIRVSGAKGAYNVDVHCFGSFAAGLYLPTADMDLVAVSKQYMSGGRGQFAQSKREMYRISDHLTRNTIAKPGVNVIAKAKVPIIKFDDVRTDIHVDVSFENDSGLVANKTFQEWKALYPAMPVIVVLIKQMLAMRNLNEVHTGGIGGFTVICLVVSMMQLMPELQSGTMNPRLHYGDLLMEFLDLYGNRFDVRNVGIRMSPPGYFDKVKEPMPKQNSERLTIQDPNNPLNDISGGSAAIDTVLDCFRTAHGALQRRLAQIEAGVNVHGSILGCIWGGNYTSFIQQRAKLSTLHRGYAAGPPPSLPAPAVTSRAVDRKGQHSNRKDTHNAGGPNNSNQQEPQQQLAVNGQAKKRPPPRLNHALPPKPMTQGQLVDAHDSTPMASSTNRDHGRTAEHELSGIQSLTDQGLTDSNKRTSILKHTDLDDDQEFVPDGPLERLDQQAELTNPILGRTRPSKVDKSSMTAPLRKRRAAQSREQFPQFKGVPDELTPAQRRKLHASGQTSATAQQTKTTLKTCMSKLKEGSAKKLRRPKHGNVMFLGCISLRMSDTLYD</sequence>
<keyword evidence="3" id="KW-0479">Metal-binding</keyword>
<keyword evidence="4" id="KW-0460">Magnesium</keyword>
<dbReference type="GO" id="GO:0005730">
    <property type="term" value="C:nucleolus"/>
    <property type="evidence" value="ECO:0007669"/>
    <property type="project" value="TreeGrafter"/>
</dbReference>
<dbReference type="Pfam" id="PF22600">
    <property type="entry name" value="MTPAP-like_central"/>
    <property type="match status" value="1"/>
</dbReference>
<dbReference type="AlphaFoldDB" id="A0AAN7YU44"/>
<dbReference type="Proteomes" id="UP001310890">
    <property type="component" value="Unassembled WGS sequence"/>
</dbReference>
<feature type="region of interest" description="Disordered" evidence="5">
    <location>
        <begin position="905"/>
        <end position="948"/>
    </location>
</feature>
<dbReference type="InterPro" id="IPR043519">
    <property type="entry name" value="NT_sf"/>
</dbReference>
<dbReference type="GO" id="GO:0003729">
    <property type="term" value="F:mRNA binding"/>
    <property type="evidence" value="ECO:0007669"/>
    <property type="project" value="TreeGrafter"/>
</dbReference>
<feature type="region of interest" description="Disordered" evidence="5">
    <location>
        <begin position="1"/>
        <end position="253"/>
    </location>
</feature>
<dbReference type="GO" id="GO:0031499">
    <property type="term" value="C:TRAMP complex"/>
    <property type="evidence" value="ECO:0007669"/>
    <property type="project" value="TreeGrafter"/>
</dbReference>
<comment type="similarity">
    <text evidence="1">Belongs to the DNA polymerase type-B-like family.</text>
</comment>
<dbReference type="GO" id="GO:0031123">
    <property type="term" value="P:RNA 3'-end processing"/>
    <property type="evidence" value="ECO:0007669"/>
    <property type="project" value="TreeGrafter"/>
</dbReference>
<feature type="compositionally biased region" description="Basic and acidic residues" evidence="5">
    <location>
        <begin position="774"/>
        <end position="788"/>
    </location>
</feature>
<feature type="compositionally biased region" description="Polar residues" evidence="5">
    <location>
        <begin position="860"/>
        <end position="870"/>
    </location>
</feature>
<evidence type="ECO:0000256" key="3">
    <source>
        <dbReference type="ARBA" id="ARBA00022723"/>
    </source>
</evidence>
<evidence type="ECO:0000259" key="6">
    <source>
        <dbReference type="Pfam" id="PF03828"/>
    </source>
</evidence>
<dbReference type="Pfam" id="PF03828">
    <property type="entry name" value="PAP_assoc"/>
    <property type="match status" value="1"/>
</dbReference>
<feature type="region of interest" description="Disordered" evidence="5">
    <location>
        <begin position="759"/>
        <end position="870"/>
    </location>
</feature>
<name>A0AAN7YU44_9PEZI</name>
<feature type="compositionally biased region" description="Low complexity" evidence="5">
    <location>
        <begin position="793"/>
        <end position="804"/>
    </location>
</feature>
<feature type="compositionally biased region" description="Basic and acidic residues" evidence="5">
    <location>
        <begin position="118"/>
        <end position="148"/>
    </location>
</feature>